<proteinExistence type="inferred from homology"/>
<evidence type="ECO:0000313" key="10">
    <source>
        <dbReference type="Proteomes" id="UP001595692"/>
    </source>
</evidence>
<evidence type="ECO:0000256" key="7">
    <source>
        <dbReference type="ARBA" id="ARBA00023136"/>
    </source>
</evidence>
<protein>
    <submittedName>
        <fullName evidence="9">Alanine/glycine:cation symporter family protein</fullName>
    </submittedName>
</protein>
<comment type="caution">
    <text evidence="9">The sequence shown here is derived from an EMBL/GenBank/DDBJ whole genome shotgun (WGS) entry which is preliminary data.</text>
</comment>
<evidence type="ECO:0000256" key="6">
    <source>
        <dbReference type="ARBA" id="ARBA00022989"/>
    </source>
</evidence>
<dbReference type="RefSeq" id="WP_377150319.1">
    <property type="nucleotide sequence ID" value="NZ_JBHSAF010000001.1"/>
</dbReference>
<dbReference type="PANTHER" id="PTHR30330:SF1">
    <property type="entry name" value="AMINO-ACID CARRIER PROTEIN ALST"/>
    <property type="match status" value="1"/>
</dbReference>
<keyword evidence="7 8" id="KW-0472">Membrane</keyword>
<sequence length="476" mass="51048">MEIIINYLNDILWGSVLIYLLLGVGVLFTLRLGFIQFRHFAHMFSVLKQGHHADSAGISSFQALCTGLAARVGTGNLAGVAVAIYLGGPGAIFWMWMTALLGMATAFVESSLAQLYKVKDDQGNYRGGPAYYMEKGLGMRWMGVLFSIFLIIAFGLVFNAVQANSISAAMQTAFSVPDWVSGVILVVVTGLIIFGGIRAIARFSELVVPFMALAYLLIALVVVAMNIEKLPEVFALVFRSAFGLEQAGAGALGYAVAQGMMNGIKRGLFSNEAGMGSAPNTAATASPFPPHPASQGYTQMLGVFLDTIVICTCTAAIILLSDQFVPGNGVTGIQLTQLALTSQIGSVGQIFIACAVFFFAFTSIVANYAYAENNLVFLEHNHPAGLLFFRLFVLGMVMFGAIGELPLVWAMADLSMALMALTNLVALLLLSGTAVKLARDYNLQRKLGKVPCFDASRYPELQGQIEPGIWDHDPSR</sequence>
<dbReference type="Gene3D" id="1.20.1740.10">
    <property type="entry name" value="Amino acid/polyamine transporter I"/>
    <property type="match status" value="1"/>
</dbReference>
<keyword evidence="5 8" id="KW-0812">Transmembrane</keyword>
<accession>A0ABV8CJM3</accession>
<feature type="transmembrane region" description="Helical" evidence="8">
    <location>
        <begin position="12"/>
        <end position="34"/>
    </location>
</feature>
<keyword evidence="8" id="KW-0997">Cell inner membrane</keyword>
<dbReference type="EMBL" id="JBHSAF010000001">
    <property type="protein sequence ID" value="MFC3912219.1"/>
    <property type="molecule type" value="Genomic_DNA"/>
</dbReference>
<feature type="transmembrane region" description="Helical" evidence="8">
    <location>
        <begin position="233"/>
        <end position="257"/>
    </location>
</feature>
<feature type="transmembrane region" description="Helical" evidence="8">
    <location>
        <begin position="179"/>
        <end position="200"/>
    </location>
</feature>
<gene>
    <name evidence="9" type="ORF">ACFOSS_01915</name>
</gene>
<feature type="transmembrane region" description="Helical" evidence="8">
    <location>
        <begin position="414"/>
        <end position="438"/>
    </location>
</feature>
<keyword evidence="10" id="KW-1185">Reference proteome</keyword>
<keyword evidence="3 8" id="KW-0813">Transport</keyword>
<feature type="transmembrane region" description="Helical" evidence="8">
    <location>
        <begin position="137"/>
        <end position="159"/>
    </location>
</feature>
<organism evidence="9 10">
    <name type="scientific">Pseudaeromonas sharmana</name>
    <dbReference type="NCBI Taxonomy" id="328412"/>
    <lineage>
        <taxon>Bacteria</taxon>
        <taxon>Pseudomonadati</taxon>
        <taxon>Pseudomonadota</taxon>
        <taxon>Gammaproteobacteria</taxon>
        <taxon>Aeromonadales</taxon>
        <taxon>Aeromonadaceae</taxon>
        <taxon>Pseudaeromonas</taxon>
    </lineage>
</organism>
<feature type="transmembrane region" description="Helical" evidence="8">
    <location>
        <begin position="93"/>
        <end position="116"/>
    </location>
</feature>
<evidence type="ECO:0000256" key="5">
    <source>
        <dbReference type="ARBA" id="ARBA00022692"/>
    </source>
</evidence>
<dbReference type="InterPro" id="IPR001463">
    <property type="entry name" value="Na/Ala_symport"/>
</dbReference>
<dbReference type="PROSITE" id="PS00873">
    <property type="entry name" value="NA_ALANINE_SYMP"/>
    <property type="match status" value="1"/>
</dbReference>
<dbReference type="Pfam" id="PF01235">
    <property type="entry name" value="Na_Ala_symp"/>
    <property type="match status" value="1"/>
</dbReference>
<evidence type="ECO:0000256" key="4">
    <source>
        <dbReference type="ARBA" id="ARBA00022475"/>
    </source>
</evidence>
<feature type="transmembrane region" description="Helical" evidence="8">
    <location>
        <begin position="350"/>
        <end position="371"/>
    </location>
</feature>
<comment type="similarity">
    <text evidence="2 8">Belongs to the alanine or glycine:cation symporter (AGCS) (TC 2.A.25) family.</text>
</comment>
<keyword evidence="6 8" id="KW-1133">Transmembrane helix</keyword>
<feature type="transmembrane region" description="Helical" evidence="8">
    <location>
        <begin position="207"/>
        <end position="227"/>
    </location>
</feature>
<dbReference type="PANTHER" id="PTHR30330">
    <property type="entry name" value="AGSS FAMILY TRANSPORTER, SODIUM-ALANINE"/>
    <property type="match status" value="1"/>
</dbReference>
<keyword evidence="4" id="KW-1003">Cell membrane</keyword>
<dbReference type="NCBIfam" id="TIGR00835">
    <property type="entry name" value="agcS"/>
    <property type="match status" value="1"/>
</dbReference>
<evidence type="ECO:0000313" key="9">
    <source>
        <dbReference type="EMBL" id="MFC3912219.1"/>
    </source>
</evidence>
<dbReference type="PRINTS" id="PR00175">
    <property type="entry name" value="NAALASMPORT"/>
</dbReference>
<keyword evidence="8" id="KW-0769">Symport</keyword>
<reference evidence="10" key="1">
    <citation type="journal article" date="2019" name="Int. J. Syst. Evol. Microbiol.">
        <title>The Global Catalogue of Microorganisms (GCM) 10K type strain sequencing project: providing services to taxonomists for standard genome sequencing and annotation.</title>
        <authorList>
            <consortium name="The Broad Institute Genomics Platform"/>
            <consortium name="The Broad Institute Genome Sequencing Center for Infectious Disease"/>
            <person name="Wu L."/>
            <person name="Ma J."/>
        </authorList>
    </citation>
    <scope>NUCLEOTIDE SEQUENCE [LARGE SCALE GENOMIC DNA]</scope>
    <source>
        <strain evidence="10">CCUG 54939</strain>
    </source>
</reference>
<feature type="transmembrane region" description="Helical" evidence="8">
    <location>
        <begin position="301"/>
        <end position="320"/>
    </location>
</feature>
<evidence type="ECO:0000256" key="2">
    <source>
        <dbReference type="ARBA" id="ARBA00009261"/>
    </source>
</evidence>
<evidence type="ECO:0000256" key="8">
    <source>
        <dbReference type="RuleBase" id="RU363064"/>
    </source>
</evidence>
<name>A0ABV8CJM3_9GAMM</name>
<comment type="subcellular location">
    <subcellularLocation>
        <location evidence="8">Cell inner membrane</location>
        <topology evidence="8">Multi-pass membrane protein</topology>
    </subcellularLocation>
    <subcellularLocation>
        <location evidence="1">Cell membrane</location>
        <topology evidence="1">Multi-pass membrane protein</topology>
    </subcellularLocation>
</comment>
<evidence type="ECO:0000256" key="1">
    <source>
        <dbReference type="ARBA" id="ARBA00004651"/>
    </source>
</evidence>
<feature type="transmembrane region" description="Helical" evidence="8">
    <location>
        <begin position="383"/>
        <end position="402"/>
    </location>
</feature>
<evidence type="ECO:0000256" key="3">
    <source>
        <dbReference type="ARBA" id="ARBA00022448"/>
    </source>
</evidence>
<dbReference type="Proteomes" id="UP001595692">
    <property type="component" value="Unassembled WGS sequence"/>
</dbReference>